<dbReference type="PROSITE" id="PS51292">
    <property type="entry name" value="ZF_RING_CH"/>
    <property type="match status" value="1"/>
</dbReference>
<proteinExistence type="predicted"/>
<dbReference type="EMBL" id="CM017873">
    <property type="protein sequence ID" value="KAG1330223.1"/>
    <property type="molecule type" value="Genomic_DNA"/>
</dbReference>
<accession>A0A8K0HYI6</accession>
<feature type="compositionally biased region" description="Basic and acidic residues" evidence="4">
    <location>
        <begin position="1"/>
        <end position="11"/>
    </location>
</feature>
<comment type="caution">
    <text evidence="6">The sequence shown here is derived from an EMBL/GenBank/DDBJ whole genome shotgun (WGS) entry which is preliminary data.</text>
</comment>
<dbReference type="GO" id="GO:0008270">
    <property type="term" value="F:zinc ion binding"/>
    <property type="evidence" value="ECO:0007669"/>
    <property type="project" value="UniProtKB-KW"/>
</dbReference>
<keyword evidence="7" id="KW-1185">Reference proteome</keyword>
<feature type="region of interest" description="Disordered" evidence="4">
    <location>
        <begin position="1"/>
        <end position="23"/>
    </location>
</feature>
<evidence type="ECO:0000256" key="4">
    <source>
        <dbReference type="SAM" id="MobiDB-lite"/>
    </source>
</evidence>
<dbReference type="OrthoDB" id="1734943at2759"/>
<keyword evidence="3" id="KW-0862">Zinc</keyword>
<evidence type="ECO:0000259" key="5">
    <source>
        <dbReference type="PROSITE" id="PS51292"/>
    </source>
</evidence>
<evidence type="ECO:0000256" key="1">
    <source>
        <dbReference type="ARBA" id="ARBA00022723"/>
    </source>
</evidence>
<evidence type="ECO:0000313" key="7">
    <source>
        <dbReference type="Proteomes" id="UP000797356"/>
    </source>
</evidence>
<feature type="domain" description="RING-CH-type" evidence="5">
    <location>
        <begin position="89"/>
        <end position="155"/>
    </location>
</feature>
<protein>
    <submittedName>
        <fullName evidence="6">Putative E3 ubiquitin-protein ligase MARCH11</fullName>
    </submittedName>
</protein>
<dbReference type="SUPFAM" id="SSF57850">
    <property type="entry name" value="RING/U-box"/>
    <property type="match status" value="1"/>
</dbReference>
<dbReference type="PANTHER" id="PTHR46214">
    <property type="entry name" value="ZINC FINGER, RING-CH-TYPE"/>
    <property type="match status" value="1"/>
</dbReference>
<evidence type="ECO:0000313" key="6">
    <source>
        <dbReference type="EMBL" id="KAG1330223.1"/>
    </source>
</evidence>
<reference evidence="6" key="1">
    <citation type="journal article" date="2017" name="Gigascience">
        <title>The genome draft of coconut (Cocos nucifera).</title>
        <authorList>
            <person name="Xiao Y."/>
            <person name="Xu P."/>
            <person name="Fan H."/>
            <person name="Baudouin L."/>
            <person name="Xia W."/>
            <person name="Bocs S."/>
            <person name="Xu J."/>
            <person name="Li Q."/>
            <person name="Guo A."/>
            <person name="Zhou L."/>
            <person name="Li J."/>
            <person name="Wu Y."/>
            <person name="Ma Z."/>
            <person name="Armero A."/>
            <person name="Issali A.E."/>
            <person name="Liu N."/>
            <person name="Peng M."/>
            <person name="Yang Y."/>
        </authorList>
    </citation>
    <scope>NUCLEOTIDE SEQUENCE</scope>
    <source>
        <tissue evidence="6">Spear leaf of Hainan Tall coconut</tissue>
    </source>
</reference>
<sequence>MTTGREAHDGAPEAASGGNAPTPPAVPAAVIIALRSAESECSGGEPKACRAEGGKVVGEQQGKGETGVSGTEKAVVVVVDVSAGGGGGWNAEVEKVCRICHLSADREDLEGSELIQIGCGCKGELGMAHRRCAEAWFRVKGNRYYSAFFDSVLRY</sequence>
<dbReference type="InterPro" id="IPR013083">
    <property type="entry name" value="Znf_RING/FYVE/PHD"/>
</dbReference>
<dbReference type="InterPro" id="IPR011016">
    <property type="entry name" value="Znf_RING-CH"/>
</dbReference>
<reference evidence="6" key="2">
    <citation type="submission" date="2019-07" db="EMBL/GenBank/DDBJ databases">
        <authorList>
            <person name="Yang Y."/>
            <person name="Bocs S."/>
            <person name="Baudouin L."/>
        </authorList>
    </citation>
    <scope>NUCLEOTIDE SEQUENCE</scope>
    <source>
        <tissue evidence="6">Spear leaf of Hainan Tall coconut</tissue>
    </source>
</reference>
<name>A0A8K0HYI6_COCNU</name>
<evidence type="ECO:0000256" key="2">
    <source>
        <dbReference type="ARBA" id="ARBA00022771"/>
    </source>
</evidence>
<dbReference type="Pfam" id="PF12906">
    <property type="entry name" value="RINGv"/>
    <property type="match status" value="1"/>
</dbReference>
<dbReference type="SMART" id="SM00744">
    <property type="entry name" value="RINGv"/>
    <property type="match status" value="1"/>
</dbReference>
<evidence type="ECO:0000256" key="3">
    <source>
        <dbReference type="ARBA" id="ARBA00022833"/>
    </source>
</evidence>
<gene>
    <name evidence="6" type="ORF">COCNU_02G001910</name>
</gene>
<keyword evidence="1" id="KW-0479">Metal-binding</keyword>
<dbReference type="Proteomes" id="UP000797356">
    <property type="component" value="Chromosome 2"/>
</dbReference>
<dbReference type="PANTHER" id="PTHR46214:SF8">
    <property type="entry name" value="RING_FYVE_PHD ZINC FINGER SUPERFAMILY PROTEIN"/>
    <property type="match status" value="1"/>
</dbReference>
<dbReference type="AlphaFoldDB" id="A0A8K0HYI6"/>
<keyword evidence="2" id="KW-0863">Zinc-finger</keyword>
<dbReference type="Gene3D" id="3.30.40.10">
    <property type="entry name" value="Zinc/RING finger domain, C3HC4 (zinc finger)"/>
    <property type="match status" value="1"/>
</dbReference>
<organism evidence="6 7">
    <name type="scientific">Cocos nucifera</name>
    <name type="common">Coconut palm</name>
    <dbReference type="NCBI Taxonomy" id="13894"/>
    <lineage>
        <taxon>Eukaryota</taxon>
        <taxon>Viridiplantae</taxon>
        <taxon>Streptophyta</taxon>
        <taxon>Embryophyta</taxon>
        <taxon>Tracheophyta</taxon>
        <taxon>Spermatophyta</taxon>
        <taxon>Magnoliopsida</taxon>
        <taxon>Liliopsida</taxon>
        <taxon>Arecaceae</taxon>
        <taxon>Arecoideae</taxon>
        <taxon>Cocoseae</taxon>
        <taxon>Attaleinae</taxon>
        <taxon>Cocos</taxon>
    </lineage>
</organism>